<dbReference type="SUPFAM" id="SSF69118">
    <property type="entry name" value="AhpD-like"/>
    <property type="match status" value="1"/>
</dbReference>
<protein>
    <submittedName>
        <fullName evidence="2">Carboxymuconolactone decarboxylase</fullName>
    </submittedName>
</protein>
<dbReference type="Gene3D" id="1.20.1290.10">
    <property type="entry name" value="AhpD-like"/>
    <property type="match status" value="1"/>
</dbReference>
<gene>
    <name evidence="3" type="ORF">Ptr86124_001845</name>
    <name evidence="2" type="ORF">PtrM4_062710</name>
</gene>
<dbReference type="Proteomes" id="UP000245464">
    <property type="component" value="Chromosome 2"/>
</dbReference>
<dbReference type="InterPro" id="IPR003779">
    <property type="entry name" value="CMD-like"/>
</dbReference>
<evidence type="ECO:0000313" key="4">
    <source>
        <dbReference type="Proteomes" id="UP000245464"/>
    </source>
</evidence>
<dbReference type="PANTHER" id="PTHR33930:SF2">
    <property type="entry name" value="BLR3452 PROTEIN"/>
    <property type="match status" value="1"/>
</dbReference>
<proteinExistence type="predicted"/>
<evidence type="ECO:0000313" key="5">
    <source>
        <dbReference type="Proteomes" id="UP000249757"/>
    </source>
</evidence>
<evidence type="ECO:0000259" key="1">
    <source>
        <dbReference type="Pfam" id="PF02627"/>
    </source>
</evidence>
<sequence length="260" mass="28699">MVFTPEQKKLKEVFDAEFGSAAFDESWARMLIHSPEMFAASVRLTAAPKKTSHLSPKIQALISLAVSAASTHLHLPNIHRHTRAALAAGATREEIVETLCLTSALGIHAATTGLPLLFEVLEERGEALPEDIATMSPHQLALKADFEAKRGYWHKMWEQMLVLAPDFFKAYTEFSSVPWTNEGGKGVLEPKVKELIYCAFDASATHMYSPGLRLHIRNVLDLGGTKEELMEVMELATLLSISTLDVGLEVLDQEMSNISL</sequence>
<dbReference type="OrthoDB" id="10250730at2759"/>
<dbReference type="InterPro" id="IPR029032">
    <property type="entry name" value="AhpD-like"/>
</dbReference>
<dbReference type="EMBL" id="NRDI02000002">
    <property type="protein sequence ID" value="KAI1518717.1"/>
    <property type="molecule type" value="Genomic_DNA"/>
</dbReference>
<dbReference type="PANTHER" id="PTHR33930">
    <property type="entry name" value="ALKYL HYDROPEROXIDE REDUCTASE AHPD"/>
    <property type="match status" value="1"/>
</dbReference>
<dbReference type="Pfam" id="PF02627">
    <property type="entry name" value="CMD"/>
    <property type="match status" value="2"/>
</dbReference>
<comment type="caution">
    <text evidence="2">The sequence shown here is derived from an EMBL/GenBank/DDBJ whole genome shotgun (WGS) entry which is preliminary data.</text>
</comment>
<feature type="domain" description="Carboxymuconolactone decarboxylase-like" evidence="1">
    <location>
        <begin position="35"/>
        <end position="99"/>
    </location>
</feature>
<organism evidence="2 4">
    <name type="scientific">Pyrenophora tritici-repentis</name>
    <dbReference type="NCBI Taxonomy" id="45151"/>
    <lineage>
        <taxon>Eukaryota</taxon>
        <taxon>Fungi</taxon>
        <taxon>Dikarya</taxon>
        <taxon>Ascomycota</taxon>
        <taxon>Pezizomycotina</taxon>
        <taxon>Dothideomycetes</taxon>
        <taxon>Pleosporomycetidae</taxon>
        <taxon>Pleosporales</taxon>
        <taxon>Pleosporineae</taxon>
        <taxon>Pleosporaceae</taxon>
        <taxon>Pyrenophora</taxon>
    </lineage>
</organism>
<reference evidence="3" key="3">
    <citation type="journal article" date="2022" name="bioRxiv">
        <title>A global pangenome for the wheat fungal pathogen Pyrenophora tritici-repentis and prediction of effector protein structural homology.</title>
        <authorList>
            <person name="Moolhuijzen P."/>
            <person name="See P.T."/>
            <person name="Shi G."/>
            <person name="Powell H.R."/>
            <person name="Cockram J."/>
            <person name="Jorgensen L.N."/>
            <person name="Benslimane H."/>
            <person name="Strelkov S.E."/>
            <person name="Turner J."/>
            <person name="Liu Z."/>
            <person name="Moffat C.S."/>
        </authorList>
    </citation>
    <scope>NUCLEOTIDE SEQUENCE</scope>
    <source>
        <strain evidence="3">86-124</strain>
    </source>
</reference>
<reference evidence="3" key="2">
    <citation type="submission" date="2021-05" db="EMBL/GenBank/DDBJ databases">
        <authorList>
            <person name="Moolhuijzen P.M."/>
            <person name="Moffat C.S."/>
        </authorList>
    </citation>
    <scope>NUCLEOTIDE SEQUENCE</scope>
    <source>
        <strain evidence="3">86-124</strain>
    </source>
</reference>
<dbReference type="Proteomes" id="UP000249757">
    <property type="component" value="Unassembled WGS sequence"/>
</dbReference>
<feature type="domain" description="Carboxymuconolactone decarboxylase-like" evidence="1">
    <location>
        <begin position="165"/>
        <end position="237"/>
    </location>
</feature>
<accession>A0A2W1DWX1</accession>
<keyword evidence="5" id="KW-1185">Reference proteome</keyword>
<dbReference type="EMBL" id="NQIK02000002">
    <property type="protein sequence ID" value="KAF7574647.1"/>
    <property type="molecule type" value="Genomic_DNA"/>
</dbReference>
<name>A0A2W1DWX1_9PLEO</name>
<evidence type="ECO:0000313" key="3">
    <source>
        <dbReference type="EMBL" id="KAI1518717.1"/>
    </source>
</evidence>
<dbReference type="AlphaFoldDB" id="A0A2W1DWX1"/>
<reference evidence="5" key="4">
    <citation type="journal article" date="2022" name="Microb. Genom.">
        <title>A global pangenome for the wheat fungal pathogen Pyrenophora tritici-repentis and prediction of effector protein structural homology.</title>
        <authorList>
            <person name="Moolhuijzen P.M."/>
            <person name="See P.T."/>
            <person name="Shi G."/>
            <person name="Powell H.R."/>
            <person name="Cockram J."/>
            <person name="Jorgensen L.N."/>
            <person name="Benslimane H."/>
            <person name="Strelkov S.E."/>
            <person name="Turner J."/>
            <person name="Liu Z."/>
            <person name="Moffat C.S."/>
        </authorList>
    </citation>
    <scope>NUCLEOTIDE SEQUENCE [LARGE SCALE GENOMIC DNA]</scope>
</reference>
<evidence type="ECO:0000313" key="2">
    <source>
        <dbReference type="EMBL" id="KAF7574647.1"/>
    </source>
</evidence>
<dbReference type="GO" id="GO:0051920">
    <property type="term" value="F:peroxiredoxin activity"/>
    <property type="evidence" value="ECO:0007669"/>
    <property type="project" value="InterPro"/>
</dbReference>
<reference evidence="2" key="1">
    <citation type="journal article" date="2018" name="BMC Genomics">
        <title>Comparative genomics of the wheat fungal pathogen Pyrenophora tritici-repentis reveals chromosomal variations and genome plasticity.</title>
        <authorList>
            <person name="Moolhuijzen P."/>
            <person name="See P.T."/>
            <person name="Hane J.K."/>
            <person name="Shi G."/>
            <person name="Liu Z."/>
            <person name="Oliver R.P."/>
            <person name="Moffat C.S."/>
        </authorList>
    </citation>
    <scope>NUCLEOTIDE SEQUENCE [LARGE SCALE GENOMIC DNA]</scope>
    <source>
        <strain evidence="2">M4</strain>
    </source>
</reference>